<dbReference type="eggNOG" id="COG0697">
    <property type="taxonomic scope" value="Bacteria"/>
</dbReference>
<keyword evidence="3" id="KW-1133">Transmembrane helix</keyword>
<protein>
    <submittedName>
        <fullName evidence="5">Putative membrane protein</fullName>
    </submittedName>
</protein>
<evidence type="ECO:0000256" key="1">
    <source>
        <dbReference type="ARBA" id="ARBA00007362"/>
    </source>
</evidence>
<feature type="transmembrane region" description="Helical" evidence="3">
    <location>
        <begin position="20"/>
        <end position="41"/>
    </location>
</feature>
<dbReference type="EMBL" id="CP006842">
    <property type="protein sequence ID" value="AHW64234.1"/>
    <property type="molecule type" value="Genomic_DNA"/>
</dbReference>
<proteinExistence type="inferred from homology"/>
<organism evidence="5 6">
    <name type="scientific">Corynebacterium glyciniphilum AJ 3170</name>
    <dbReference type="NCBI Taxonomy" id="1404245"/>
    <lineage>
        <taxon>Bacteria</taxon>
        <taxon>Bacillati</taxon>
        <taxon>Actinomycetota</taxon>
        <taxon>Actinomycetes</taxon>
        <taxon>Mycobacteriales</taxon>
        <taxon>Corynebacteriaceae</taxon>
        <taxon>Corynebacterium</taxon>
    </lineage>
</organism>
<dbReference type="AlphaFoldDB" id="X5DSG7"/>
<dbReference type="Proteomes" id="UP000023703">
    <property type="component" value="Chromosome"/>
</dbReference>
<evidence type="ECO:0000313" key="6">
    <source>
        <dbReference type="Proteomes" id="UP000023703"/>
    </source>
</evidence>
<feature type="region of interest" description="Disordered" evidence="2">
    <location>
        <begin position="159"/>
        <end position="207"/>
    </location>
</feature>
<keyword evidence="3" id="KW-0812">Transmembrane</keyword>
<accession>X5DSG7</accession>
<dbReference type="HOGENOM" id="CLU_1324566_0_0_11"/>
<feature type="domain" description="EamA" evidence="4">
    <location>
        <begin position="18"/>
        <end position="149"/>
    </location>
</feature>
<dbReference type="KEGG" id="cgy:CGLY_08945"/>
<dbReference type="GO" id="GO:0016020">
    <property type="term" value="C:membrane"/>
    <property type="evidence" value="ECO:0007669"/>
    <property type="project" value="InterPro"/>
</dbReference>
<feature type="transmembrane region" description="Helical" evidence="3">
    <location>
        <begin position="47"/>
        <end position="69"/>
    </location>
</feature>
<reference evidence="5 6" key="1">
    <citation type="journal article" date="2015" name="Int. J. Syst. Evol. Microbiol.">
        <title>Revisiting Corynebacterium glyciniphilum (ex Kubota et al., 1972) sp. nov., nom. rev., isolated from putrefied banana.</title>
        <authorList>
            <person name="Al-Dilaimi A."/>
            <person name="Bednarz H."/>
            <person name="Lomker A."/>
            <person name="Niehaus K."/>
            <person name="Kalinowski J."/>
            <person name="Ruckert C."/>
        </authorList>
    </citation>
    <scope>NUCLEOTIDE SEQUENCE [LARGE SCALE GENOMIC DNA]</scope>
    <source>
        <strain evidence="5">AJ 3170</strain>
    </source>
</reference>
<keyword evidence="6" id="KW-1185">Reference proteome</keyword>
<sequence length="207" mass="20739">MKDHSSATVENGPPILPPGLWWGALGVLAFSLTVPLTRVAVTGGLSPVFTGTGRAVVAGALAGIVLLVTGRYRRRPRAPQWLRLGLVTGGVVIGFPVCTSLALQDVPATHGAVAIAALPAATAAVTVLRTKERAGVRFWCAAALGTVAATTAGVLHSGGTGGVSTPQTSFSSPPSPPALSATRKEGCSPGTSAPGRPSAGPWCSGYR</sequence>
<name>X5DSG7_9CORY</name>
<dbReference type="InterPro" id="IPR000620">
    <property type="entry name" value="EamA_dom"/>
</dbReference>
<dbReference type="SUPFAM" id="SSF103481">
    <property type="entry name" value="Multidrug resistance efflux transporter EmrE"/>
    <property type="match status" value="1"/>
</dbReference>
<keyword evidence="3" id="KW-0472">Membrane</keyword>
<dbReference type="STRING" id="1404245.CGLY_08945"/>
<evidence type="ECO:0000256" key="3">
    <source>
        <dbReference type="SAM" id="Phobius"/>
    </source>
</evidence>
<evidence type="ECO:0000259" key="4">
    <source>
        <dbReference type="Pfam" id="PF00892"/>
    </source>
</evidence>
<evidence type="ECO:0000313" key="5">
    <source>
        <dbReference type="EMBL" id="AHW64234.1"/>
    </source>
</evidence>
<evidence type="ECO:0000256" key="2">
    <source>
        <dbReference type="SAM" id="MobiDB-lite"/>
    </source>
</evidence>
<gene>
    <name evidence="5" type="ORF">CGLY_08945</name>
</gene>
<dbReference type="Pfam" id="PF00892">
    <property type="entry name" value="EamA"/>
    <property type="match status" value="1"/>
</dbReference>
<dbReference type="InterPro" id="IPR037185">
    <property type="entry name" value="EmrE-like"/>
</dbReference>
<dbReference type="RefSeq" id="WP_227590229.1">
    <property type="nucleotide sequence ID" value="NZ_CP006842.1"/>
</dbReference>
<feature type="transmembrane region" description="Helical" evidence="3">
    <location>
        <begin position="81"/>
        <end position="103"/>
    </location>
</feature>
<feature type="transmembrane region" description="Helical" evidence="3">
    <location>
        <begin position="109"/>
        <end position="128"/>
    </location>
</feature>
<comment type="similarity">
    <text evidence="1">Belongs to the EamA transporter family.</text>
</comment>